<dbReference type="AlphaFoldDB" id="A0A0N4U7L7"/>
<reference evidence="2 4" key="2">
    <citation type="submission" date="2018-11" db="EMBL/GenBank/DDBJ databases">
        <authorList>
            <consortium name="Pathogen Informatics"/>
        </authorList>
    </citation>
    <scope>NUCLEOTIDE SEQUENCE [LARGE SCALE GENOMIC DNA]</scope>
</reference>
<dbReference type="SUPFAM" id="SSF56436">
    <property type="entry name" value="C-type lectin-like"/>
    <property type="match status" value="1"/>
</dbReference>
<feature type="domain" description="C-type lectin" evidence="1">
    <location>
        <begin position="7"/>
        <end position="63"/>
    </location>
</feature>
<dbReference type="InterPro" id="IPR016187">
    <property type="entry name" value="CTDL_fold"/>
</dbReference>
<dbReference type="InterPro" id="IPR050111">
    <property type="entry name" value="C-type_lectin/snaclec_domain"/>
</dbReference>
<dbReference type="Pfam" id="PF00059">
    <property type="entry name" value="Lectin_C"/>
    <property type="match status" value="1"/>
</dbReference>
<dbReference type="InterPro" id="IPR016186">
    <property type="entry name" value="C-type_lectin-like/link_sf"/>
</dbReference>
<dbReference type="EMBL" id="UYYG01001159">
    <property type="protein sequence ID" value="VDN57171.1"/>
    <property type="molecule type" value="Genomic_DNA"/>
</dbReference>
<gene>
    <name evidence="2" type="ORF">DME_LOCUS7144</name>
</gene>
<dbReference type="OrthoDB" id="5867782at2759"/>
<organism evidence="3 5">
    <name type="scientific">Dracunculus medinensis</name>
    <name type="common">Guinea worm</name>
    <dbReference type="NCBI Taxonomy" id="318479"/>
    <lineage>
        <taxon>Eukaryota</taxon>
        <taxon>Metazoa</taxon>
        <taxon>Ecdysozoa</taxon>
        <taxon>Nematoda</taxon>
        <taxon>Chromadorea</taxon>
        <taxon>Rhabditida</taxon>
        <taxon>Spirurina</taxon>
        <taxon>Dracunculoidea</taxon>
        <taxon>Dracunculidae</taxon>
        <taxon>Dracunculus</taxon>
    </lineage>
</organism>
<dbReference type="InterPro" id="IPR001304">
    <property type="entry name" value="C-type_lectin-like"/>
</dbReference>
<evidence type="ECO:0000313" key="2">
    <source>
        <dbReference type="EMBL" id="VDN57171.1"/>
    </source>
</evidence>
<dbReference type="Gene3D" id="3.10.100.10">
    <property type="entry name" value="Mannose-Binding Protein A, subunit A"/>
    <property type="match status" value="1"/>
</dbReference>
<evidence type="ECO:0000313" key="5">
    <source>
        <dbReference type="WBParaSite" id="DME_0000298501-mRNA-1"/>
    </source>
</evidence>
<proteinExistence type="predicted"/>
<dbReference type="PROSITE" id="PS50041">
    <property type="entry name" value="C_TYPE_LECTIN_2"/>
    <property type="match status" value="1"/>
</dbReference>
<evidence type="ECO:0000259" key="1">
    <source>
        <dbReference type="PROSITE" id="PS50041"/>
    </source>
</evidence>
<protein>
    <submittedName>
        <fullName evidence="5">C-type lectin domain-containing protein</fullName>
    </submittedName>
</protein>
<sequence length="83" mass="9533">MVGSSPYWIGLHKFGEQWIWEDGSPFLFANWRSNQPDNCCGADVTCTIVNYRANNGQWDDAGCVNVWKNPTSFVCKKSFYNMQ</sequence>
<accession>A0A0N4U7L7</accession>
<dbReference type="Proteomes" id="UP000274756">
    <property type="component" value="Unassembled WGS sequence"/>
</dbReference>
<evidence type="ECO:0000313" key="4">
    <source>
        <dbReference type="Proteomes" id="UP000274756"/>
    </source>
</evidence>
<dbReference type="WBParaSite" id="DME_0000298501-mRNA-1">
    <property type="protein sequence ID" value="DME_0000298501-mRNA-1"/>
    <property type="gene ID" value="DME_0000298501"/>
</dbReference>
<dbReference type="Proteomes" id="UP000038040">
    <property type="component" value="Unplaced"/>
</dbReference>
<dbReference type="PANTHER" id="PTHR22803">
    <property type="entry name" value="MANNOSE, PHOSPHOLIPASE, LECTIN RECEPTOR RELATED"/>
    <property type="match status" value="1"/>
</dbReference>
<evidence type="ECO:0000313" key="3">
    <source>
        <dbReference type="Proteomes" id="UP000038040"/>
    </source>
</evidence>
<reference evidence="5" key="1">
    <citation type="submission" date="2017-02" db="UniProtKB">
        <authorList>
            <consortium name="WormBaseParasite"/>
        </authorList>
    </citation>
    <scope>IDENTIFICATION</scope>
</reference>
<name>A0A0N4U7L7_DRAME</name>
<keyword evidence="4" id="KW-1185">Reference proteome</keyword>